<evidence type="ECO:0000313" key="7">
    <source>
        <dbReference type="EMBL" id="MFC6085119.1"/>
    </source>
</evidence>
<evidence type="ECO:0000256" key="5">
    <source>
        <dbReference type="SAM" id="MobiDB-lite"/>
    </source>
</evidence>
<dbReference type="PRINTS" id="PR00455">
    <property type="entry name" value="HTHTETR"/>
</dbReference>
<keyword evidence="1" id="KW-0805">Transcription regulation</keyword>
<dbReference type="Pfam" id="PF00440">
    <property type="entry name" value="TetR_N"/>
    <property type="match status" value="1"/>
</dbReference>
<keyword evidence="2 4" id="KW-0238">DNA-binding</keyword>
<dbReference type="EMBL" id="JBHSRF010000055">
    <property type="protein sequence ID" value="MFC6085119.1"/>
    <property type="molecule type" value="Genomic_DNA"/>
</dbReference>
<organism evidence="7 8">
    <name type="scientific">Sphaerisporangium aureirubrum</name>
    <dbReference type="NCBI Taxonomy" id="1544736"/>
    <lineage>
        <taxon>Bacteria</taxon>
        <taxon>Bacillati</taxon>
        <taxon>Actinomycetota</taxon>
        <taxon>Actinomycetes</taxon>
        <taxon>Streptosporangiales</taxon>
        <taxon>Streptosporangiaceae</taxon>
        <taxon>Sphaerisporangium</taxon>
    </lineage>
</organism>
<evidence type="ECO:0000256" key="2">
    <source>
        <dbReference type="ARBA" id="ARBA00023125"/>
    </source>
</evidence>
<evidence type="ECO:0000259" key="6">
    <source>
        <dbReference type="PROSITE" id="PS50977"/>
    </source>
</evidence>
<reference evidence="8" key="1">
    <citation type="journal article" date="2019" name="Int. J. Syst. Evol. Microbiol.">
        <title>The Global Catalogue of Microorganisms (GCM) 10K type strain sequencing project: providing services to taxonomists for standard genome sequencing and annotation.</title>
        <authorList>
            <consortium name="The Broad Institute Genomics Platform"/>
            <consortium name="The Broad Institute Genome Sequencing Center for Infectious Disease"/>
            <person name="Wu L."/>
            <person name="Ma J."/>
        </authorList>
    </citation>
    <scope>NUCLEOTIDE SEQUENCE [LARGE SCALE GENOMIC DNA]</scope>
    <source>
        <strain evidence="8">JCM 30346</strain>
    </source>
</reference>
<feature type="domain" description="HTH tetR-type" evidence="6">
    <location>
        <begin position="25"/>
        <end position="85"/>
    </location>
</feature>
<dbReference type="SUPFAM" id="SSF46689">
    <property type="entry name" value="Homeodomain-like"/>
    <property type="match status" value="1"/>
</dbReference>
<dbReference type="InterPro" id="IPR001647">
    <property type="entry name" value="HTH_TetR"/>
</dbReference>
<dbReference type="PANTHER" id="PTHR30055:SF234">
    <property type="entry name" value="HTH-TYPE TRANSCRIPTIONAL REGULATOR BETI"/>
    <property type="match status" value="1"/>
</dbReference>
<evidence type="ECO:0000256" key="1">
    <source>
        <dbReference type="ARBA" id="ARBA00023015"/>
    </source>
</evidence>
<dbReference type="Proteomes" id="UP001596137">
    <property type="component" value="Unassembled WGS sequence"/>
</dbReference>
<evidence type="ECO:0000313" key="8">
    <source>
        <dbReference type="Proteomes" id="UP001596137"/>
    </source>
</evidence>
<dbReference type="InterPro" id="IPR036271">
    <property type="entry name" value="Tet_transcr_reg_TetR-rel_C_sf"/>
</dbReference>
<accession>A0ABW1NP38</accession>
<keyword evidence="8" id="KW-1185">Reference proteome</keyword>
<evidence type="ECO:0000256" key="3">
    <source>
        <dbReference type="ARBA" id="ARBA00023163"/>
    </source>
</evidence>
<evidence type="ECO:0000256" key="4">
    <source>
        <dbReference type="PROSITE-ProRule" id="PRU00335"/>
    </source>
</evidence>
<dbReference type="PANTHER" id="PTHR30055">
    <property type="entry name" value="HTH-TYPE TRANSCRIPTIONAL REGULATOR RUTR"/>
    <property type="match status" value="1"/>
</dbReference>
<comment type="caution">
    <text evidence="7">The sequence shown here is derived from an EMBL/GenBank/DDBJ whole genome shotgun (WGS) entry which is preliminary data.</text>
</comment>
<sequence length="235" mass="25975">MRAWQTEDGPPPTSTRGRPLSPKGERTRRRLLDAAEEVFAGLGYHEASIVKITETAGCSQGTFYIYFEGKQQIFDELVADLNRRVRHAMSEGARRGRSRAEAEKLGFEGFFRFTTEHPALYRIIRQAEFASPGMLRWHYRTIADGYVGGLRDAMDGGQIVRADPEVLAWALMGVGEMVGMRWILWNDPPEPSEPPAVPAPSVPASGGAVPADVPAHVFEEMYAFILRGLGAGEGR</sequence>
<feature type="region of interest" description="Disordered" evidence="5">
    <location>
        <begin position="1"/>
        <end position="26"/>
    </location>
</feature>
<name>A0ABW1NP38_9ACTN</name>
<keyword evidence="3" id="KW-0804">Transcription</keyword>
<dbReference type="InterPro" id="IPR009057">
    <property type="entry name" value="Homeodomain-like_sf"/>
</dbReference>
<protein>
    <submittedName>
        <fullName evidence="7">TetR/AcrR family transcriptional regulator</fullName>
    </submittedName>
</protein>
<gene>
    <name evidence="7" type="ORF">ACFP1K_28420</name>
</gene>
<dbReference type="PROSITE" id="PS50977">
    <property type="entry name" value="HTH_TETR_2"/>
    <property type="match status" value="1"/>
</dbReference>
<dbReference type="Gene3D" id="1.10.357.10">
    <property type="entry name" value="Tetracycline Repressor, domain 2"/>
    <property type="match status" value="1"/>
</dbReference>
<feature type="DNA-binding region" description="H-T-H motif" evidence="4">
    <location>
        <begin position="48"/>
        <end position="67"/>
    </location>
</feature>
<dbReference type="InterPro" id="IPR050109">
    <property type="entry name" value="HTH-type_TetR-like_transc_reg"/>
</dbReference>
<dbReference type="RefSeq" id="WP_380758917.1">
    <property type="nucleotide sequence ID" value="NZ_JBHSRF010000055.1"/>
</dbReference>
<proteinExistence type="predicted"/>
<dbReference type="SUPFAM" id="SSF48498">
    <property type="entry name" value="Tetracyclin repressor-like, C-terminal domain"/>
    <property type="match status" value="1"/>
</dbReference>